<dbReference type="GO" id="GO:0005634">
    <property type="term" value="C:nucleus"/>
    <property type="evidence" value="ECO:0007669"/>
    <property type="project" value="TreeGrafter"/>
</dbReference>
<reference evidence="3 4" key="1">
    <citation type="submission" date="2024-04" db="EMBL/GenBank/DDBJ databases">
        <authorList>
            <person name="Waldvogel A.-M."/>
            <person name="Schoenle A."/>
        </authorList>
    </citation>
    <scope>NUCLEOTIDE SEQUENCE [LARGE SCALE GENOMIC DNA]</scope>
</reference>
<dbReference type="GO" id="GO:0005667">
    <property type="term" value="C:transcription regulator complex"/>
    <property type="evidence" value="ECO:0007669"/>
    <property type="project" value="TreeGrafter"/>
</dbReference>
<name>A0AAV2KLU5_KNICA</name>
<dbReference type="InterPro" id="IPR056565">
    <property type="entry name" value="Fn3_ATF7IP"/>
</dbReference>
<dbReference type="PANTHER" id="PTHR23210:SF26">
    <property type="entry name" value="ACTIVATING TRANSCRIPTION FACTOR 7-INTERACTING PROTEIN 1"/>
    <property type="match status" value="1"/>
</dbReference>
<accession>A0AAV2KLU5</accession>
<dbReference type="GO" id="GO:0003712">
    <property type="term" value="F:transcription coregulator activity"/>
    <property type="evidence" value="ECO:0007669"/>
    <property type="project" value="TreeGrafter"/>
</dbReference>
<sequence length="304" mass="34214">MKKTEDHLDVLIEQSKQQLVQGMSFKVSIQALQTNMMEVTERAEQVLNYLVLNSTTPFESTTTAMSDLVSTRTASQFSSVAEIMRITRKECERLEEQQTYLKTAFAGLQEETISSYSTNNQPTKVMKGLAKLLQPQKAKAEPPGDPPSPVHSEPPLKIEEDCAAEHPKIKSELQEIPYPALPVLPFPSSFPVKAAQYSIPPKLKLDLALIKHPFPQLSLVWSLDEEDPDIPPMDTYSVYLTTEIAIGTNVFEQWRVLGEYPAAPLPMFSLYHKYKPRYKICVCVVGKDKFGRYGPYSKVKCGVI</sequence>
<dbReference type="InterPro" id="IPR026085">
    <property type="entry name" value="ATF7-int"/>
</dbReference>
<evidence type="ECO:0000259" key="2">
    <source>
        <dbReference type="Pfam" id="PF16794"/>
    </source>
</evidence>
<keyword evidence="4" id="KW-1185">Reference proteome</keyword>
<dbReference type="AlphaFoldDB" id="A0AAV2KLU5"/>
<dbReference type="GO" id="GO:0006355">
    <property type="term" value="P:regulation of DNA-templated transcription"/>
    <property type="evidence" value="ECO:0007669"/>
    <property type="project" value="TreeGrafter"/>
</dbReference>
<evidence type="ECO:0000313" key="4">
    <source>
        <dbReference type="Proteomes" id="UP001497482"/>
    </source>
</evidence>
<dbReference type="Proteomes" id="UP001497482">
    <property type="component" value="Chromosome 18"/>
</dbReference>
<feature type="domain" description="Activating transcription factor 7-interacting protein Fn3" evidence="2">
    <location>
        <begin position="199"/>
        <end position="300"/>
    </location>
</feature>
<gene>
    <name evidence="3" type="ORF">KC01_LOCUS18687</name>
</gene>
<dbReference type="EMBL" id="OZ035840">
    <property type="protein sequence ID" value="CAL1588994.1"/>
    <property type="molecule type" value="Genomic_DNA"/>
</dbReference>
<organism evidence="3 4">
    <name type="scientific">Knipowitschia caucasica</name>
    <name type="common">Caucasian dwarf goby</name>
    <name type="synonym">Pomatoschistus caucasicus</name>
    <dbReference type="NCBI Taxonomy" id="637954"/>
    <lineage>
        <taxon>Eukaryota</taxon>
        <taxon>Metazoa</taxon>
        <taxon>Chordata</taxon>
        <taxon>Craniata</taxon>
        <taxon>Vertebrata</taxon>
        <taxon>Euteleostomi</taxon>
        <taxon>Actinopterygii</taxon>
        <taxon>Neopterygii</taxon>
        <taxon>Teleostei</taxon>
        <taxon>Neoteleostei</taxon>
        <taxon>Acanthomorphata</taxon>
        <taxon>Gobiaria</taxon>
        <taxon>Gobiiformes</taxon>
        <taxon>Gobioidei</taxon>
        <taxon>Gobiidae</taxon>
        <taxon>Gobiinae</taxon>
        <taxon>Knipowitschia</taxon>
    </lineage>
</organism>
<dbReference type="PANTHER" id="PTHR23210">
    <property type="entry name" value="ACTIVATING TRANSCRIPTION FACTOR 7 INTERACTING PROTEIN"/>
    <property type="match status" value="1"/>
</dbReference>
<feature type="region of interest" description="Disordered" evidence="1">
    <location>
        <begin position="134"/>
        <end position="155"/>
    </location>
</feature>
<dbReference type="Pfam" id="PF16794">
    <property type="entry name" value="fn3_4"/>
    <property type="match status" value="1"/>
</dbReference>
<protein>
    <recommendedName>
        <fullName evidence="2">Activating transcription factor 7-interacting protein Fn3 domain-containing protein</fullName>
    </recommendedName>
</protein>
<evidence type="ECO:0000256" key="1">
    <source>
        <dbReference type="SAM" id="MobiDB-lite"/>
    </source>
</evidence>
<evidence type="ECO:0000313" key="3">
    <source>
        <dbReference type="EMBL" id="CAL1588994.1"/>
    </source>
</evidence>
<proteinExistence type="predicted"/>